<dbReference type="PANTHER" id="PTHR43648:SF1">
    <property type="entry name" value="ELECTRON TRANSFER FLAVOPROTEIN BETA SUBUNIT LYSINE METHYLTRANSFERASE"/>
    <property type="match status" value="1"/>
</dbReference>
<keyword evidence="5" id="KW-0949">S-adenosyl-L-methionine</keyword>
<evidence type="ECO:0000256" key="4">
    <source>
        <dbReference type="ARBA" id="ARBA00022679"/>
    </source>
</evidence>
<dbReference type="InterPro" id="IPR050078">
    <property type="entry name" value="Ribosomal_L11_MeTrfase_PrmA"/>
</dbReference>
<dbReference type="PANTHER" id="PTHR43648">
    <property type="entry name" value="ELECTRON TRANSFER FLAVOPROTEIN BETA SUBUNIT LYSINE METHYLTRANSFERASE"/>
    <property type="match status" value="1"/>
</dbReference>
<evidence type="ECO:0000256" key="8">
    <source>
        <dbReference type="ARBA" id="ARBA00042266"/>
    </source>
</evidence>
<keyword evidence="11" id="KW-0687">Ribonucleoprotein</keyword>
<evidence type="ECO:0000256" key="1">
    <source>
        <dbReference type="ARBA" id="ARBA00009741"/>
    </source>
</evidence>
<dbReference type="GO" id="GO:0016279">
    <property type="term" value="F:protein-lysine N-methyltransferase activity"/>
    <property type="evidence" value="ECO:0007669"/>
    <property type="project" value="TreeGrafter"/>
</dbReference>
<dbReference type="InterPro" id="IPR029063">
    <property type="entry name" value="SAM-dependent_MTases_sf"/>
</dbReference>
<dbReference type="GO" id="GO:0005840">
    <property type="term" value="C:ribosome"/>
    <property type="evidence" value="ECO:0007669"/>
    <property type="project" value="UniProtKB-KW"/>
</dbReference>
<protein>
    <recommendedName>
        <fullName evidence="8">ETFB lysine methyltransferase</fullName>
    </recommendedName>
    <alternativeName>
        <fullName evidence="7">Protein N-lysine methyltransferase METTL20</fullName>
    </alternativeName>
</protein>
<feature type="region of interest" description="Disordered" evidence="9">
    <location>
        <begin position="211"/>
        <end position="292"/>
    </location>
</feature>
<reference evidence="11" key="1">
    <citation type="submission" date="2017-04" db="EMBL/GenBank/DDBJ databases">
        <title>Population genomics of picophytoplankton unveils novel chromosome hypervariability.</title>
        <authorList>
            <consortium name="DOE Joint Genome Institute"/>
            <person name="Blanc-Mathieu R."/>
            <person name="Krasovec M."/>
            <person name="Hebrard M."/>
            <person name="Yau S."/>
            <person name="Desgranges E."/>
            <person name="Martin J."/>
            <person name="Schackwitz W."/>
            <person name="Kuo A."/>
            <person name="Salin G."/>
            <person name="Donnadieu C."/>
            <person name="Desdevises Y."/>
            <person name="Sanchez-Ferandin S."/>
            <person name="Moreau H."/>
            <person name="Rivals E."/>
            <person name="Grigoriev I.V."/>
            <person name="Grimsley N."/>
            <person name="Eyre-Walker A."/>
            <person name="Piganeau G."/>
        </authorList>
    </citation>
    <scope>NUCLEOTIDE SEQUENCE [LARGE SCALE GENOMIC DNA]</scope>
    <source>
        <strain evidence="11">RCC 1115</strain>
    </source>
</reference>
<dbReference type="AlphaFoldDB" id="A0A1Y5IRS2"/>
<evidence type="ECO:0000256" key="7">
    <source>
        <dbReference type="ARBA" id="ARBA00041867"/>
    </source>
</evidence>
<evidence type="ECO:0000256" key="9">
    <source>
        <dbReference type="SAM" id="MobiDB-lite"/>
    </source>
</evidence>
<dbReference type="Proteomes" id="UP000195557">
    <property type="component" value="Unassembled WGS sequence"/>
</dbReference>
<dbReference type="Pfam" id="PF06325">
    <property type="entry name" value="PrmA"/>
    <property type="match status" value="1"/>
</dbReference>
<dbReference type="EMBL" id="KZ155771">
    <property type="protein sequence ID" value="OUS49695.1"/>
    <property type="molecule type" value="Genomic_DNA"/>
</dbReference>
<proteinExistence type="inferred from homology"/>
<accession>A0A1Y5IRS2</accession>
<feature type="compositionally biased region" description="Low complexity" evidence="9">
    <location>
        <begin position="280"/>
        <end position="289"/>
    </location>
</feature>
<evidence type="ECO:0000256" key="2">
    <source>
        <dbReference type="ARBA" id="ARBA00022490"/>
    </source>
</evidence>
<dbReference type="InterPro" id="IPR004498">
    <property type="entry name" value="Ribosomal_PrmA_MeTrfase"/>
</dbReference>
<feature type="domain" description="LsmAD" evidence="10">
    <location>
        <begin position="170"/>
        <end position="238"/>
    </location>
</feature>
<dbReference type="SUPFAM" id="SSF53335">
    <property type="entry name" value="S-adenosyl-L-methionine-dependent methyltransferases"/>
    <property type="match status" value="1"/>
</dbReference>
<feature type="compositionally biased region" description="Basic and acidic residues" evidence="9">
    <location>
        <begin position="265"/>
        <end position="279"/>
    </location>
</feature>
<dbReference type="Gene3D" id="3.40.50.150">
    <property type="entry name" value="Vaccinia Virus protein VP39"/>
    <property type="match status" value="1"/>
</dbReference>
<dbReference type="GO" id="GO:0032259">
    <property type="term" value="P:methylation"/>
    <property type="evidence" value="ECO:0007669"/>
    <property type="project" value="UniProtKB-KW"/>
</dbReference>
<evidence type="ECO:0000256" key="6">
    <source>
        <dbReference type="ARBA" id="ARBA00037932"/>
    </source>
</evidence>
<organism evidence="11">
    <name type="scientific">Ostreococcus tauri</name>
    <name type="common">Marine green alga</name>
    <dbReference type="NCBI Taxonomy" id="70448"/>
    <lineage>
        <taxon>Eukaryota</taxon>
        <taxon>Viridiplantae</taxon>
        <taxon>Chlorophyta</taxon>
        <taxon>Mamiellophyceae</taxon>
        <taxon>Mamiellales</taxon>
        <taxon>Bathycoccaceae</taxon>
        <taxon>Ostreococcus</taxon>
    </lineage>
</organism>
<dbReference type="SMART" id="SM01272">
    <property type="entry name" value="LsmAD"/>
    <property type="match status" value="1"/>
</dbReference>
<evidence type="ECO:0000313" key="11">
    <source>
        <dbReference type="EMBL" id="OUS49695.1"/>
    </source>
</evidence>
<evidence type="ECO:0000256" key="3">
    <source>
        <dbReference type="ARBA" id="ARBA00022603"/>
    </source>
</evidence>
<dbReference type="HAMAP" id="MF_00735">
    <property type="entry name" value="Methyltr_PrmA"/>
    <property type="match status" value="1"/>
</dbReference>
<evidence type="ECO:0000259" key="10">
    <source>
        <dbReference type="SMART" id="SM01272"/>
    </source>
</evidence>
<dbReference type="NCBIfam" id="TIGR00406">
    <property type="entry name" value="prmA"/>
    <property type="match status" value="1"/>
</dbReference>
<comment type="similarity">
    <text evidence="6">Belongs to the methyltransferase superfamily. ETFBKMT family.</text>
</comment>
<name>A0A1Y5IRS2_OSTTA</name>
<dbReference type="CDD" id="cd02440">
    <property type="entry name" value="AdoMet_MTases"/>
    <property type="match status" value="1"/>
</dbReference>
<keyword evidence="4 11" id="KW-0808">Transferase</keyword>
<dbReference type="Pfam" id="PF06741">
    <property type="entry name" value="LsmAD"/>
    <property type="match status" value="1"/>
</dbReference>
<evidence type="ECO:0000256" key="5">
    <source>
        <dbReference type="ARBA" id="ARBA00022691"/>
    </source>
</evidence>
<dbReference type="eggNOG" id="KOG2375">
    <property type="taxonomic scope" value="Eukaryota"/>
</dbReference>
<keyword evidence="11" id="KW-0689">Ribosomal protein</keyword>
<dbReference type="InterPro" id="IPR009604">
    <property type="entry name" value="LsmAD_domain"/>
</dbReference>
<keyword evidence="2" id="KW-0963">Cytoplasm</keyword>
<keyword evidence="3 11" id="KW-0489">Methyltransferase</keyword>
<gene>
    <name evidence="11" type="ORF">BE221DRAFT_143641</name>
</gene>
<sequence>MSSTDAERGAFARHILRGHRVEVRTVDGTTHEGVLAKADAEAWTIAYAWKKYDAGSDVRAQRGKPVESMTVKVSEISSVRARDVGMSDLAVGPSRMNDDFTDGGISRGATGANRELVAWTPETDDGSGAMTLEEEAATLGAKKSQGAGAWGKKSNGGAAWDQFAANKQLFGVDSKFDETVYTTSIDKSNAGISEAEAARIAYEIQNQISDNPHVAEERGQKATADYDEEERYSSVLGTGKAAAPPAPPSRPAWESGKVPSTVAQHAEKRAEKPAAHKADAAPADPSKSKLNPNAKAFSLSAKAAEFVPSFKKPAAPPAAPQMVMYPGYPQMPGHMMYQMHGMHGMMPGMMPGMSDMGAPGHPGAPHHRMPPSGGAGKSAVGALSDILLSMGASSVSTTDADRGTASEEEIFSSNTFVEAASDAARARVWARCDLTAYFDTKEHAVEAVRSAEMILGVKLDAAHDVARSNDWVEAVKESFSPIEVASGLNIVPNWVSDVDESAVNIMLEPGIAFGTGEHPTTRLCLRWLKKTISQRARTELVVDFGCGSGVLAIGALLLGAERAVGVDLARQAVQSSMDNAKLNGVEDRLSTFLGDGTDPGTPGANGQADVVIANILIQPVLELEPLFARYCKTGGEVALSGVLHGEQSASVVAKYSTHFDNLSVDEEGGWACVHGTRNAVPA</sequence>
<comment type="similarity">
    <text evidence="1">Belongs to the methyltransferase superfamily. PrmA family.</text>
</comment>